<feature type="domain" description="Fibronectin type-III" evidence="7">
    <location>
        <begin position="1649"/>
        <end position="1743"/>
    </location>
</feature>
<feature type="domain" description="Fibronectin type-III" evidence="7">
    <location>
        <begin position="1350"/>
        <end position="1452"/>
    </location>
</feature>
<dbReference type="FunFam" id="2.60.40.10:FF:000819">
    <property type="entry name" value="Usherin"/>
    <property type="match status" value="1"/>
</dbReference>
<dbReference type="FunFam" id="2.60.40.10:FF:001004">
    <property type="entry name" value="Usherin"/>
    <property type="match status" value="1"/>
</dbReference>
<dbReference type="FunFam" id="2.60.40.10:FF:001100">
    <property type="entry name" value="Usherin"/>
    <property type="match status" value="1"/>
</dbReference>
<dbReference type="FunFam" id="2.60.120.200:FF:000126">
    <property type="entry name" value="usherin"/>
    <property type="match status" value="1"/>
</dbReference>
<feature type="non-terminal residue" evidence="8">
    <location>
        <position position="3819"/>
    </location>
</feature>
<feature type="domain" description="Fibronectin type-III" evidence="7">
    <location>
        <begin position="1747"/>
        <end position="1837"/>
    </location>
</feature>
<feature type="compositionally biased region" description="Polar residues" evidence="4">
    <location>
        <begin position="3142"/>
        <end position="3157"/>
    </location>
</feature>
<dbReference type="FunFam" id="2.60.40.10:FF:001227">
    <property type="entry name" value="Usherin"/>
    <property type="match status" value="1"/>
</dbReference>
<dbReference type="FunFam" id="2.60.40.10:FF:001176">
    <property type="entry name" value="Usherin"/>
    <property type="match status" value="1"/>
</dbReference>
<evidence type="ECO:0000256" key="5">
    <source>
        <dbReference type="SAM" id="Phobius"/>
    </source>
</evidence>
<dbReference type="FunFam" id="2.60.40.10:FF:001037">
    <property type="entry name" value="Usherin"/>
    <property type="match status" value="1"/>
</dbReference>
<dbReference type="Pfam" id="PF24748">
    <property type="entry name" value="Galaxin_repeat"/>
    <property type="match status" value="1"/>
</dbReference>
<dbReference type="PROSITE" id="PS50853">
    <property type="entry name" value="FN3"/>
    <property type="match status" value="25"/>
</dbReference>
<dbReference type="GO" id="GO:0042995">
    <property type="term" value="C:cell projection"/>
    <property type="evidence" value="ECO:0007669"/>
    <property type="project" value="UniProtKB-SubCell"/>
</dbReference>
<feature type="domain" description="Fibronectin type-III" evidence="7">
    <location>
        <begin position="1262"/>
        <end position="1349"/>
    </location>
</feature>
<feature type="domain" description="Fibronectin type-III" evidence="7">
    <location>
        <begin position="94"/>
        <end position="194"/>
    </location>
</feature>
<feature type="domain" description="Fibronectin type-III" evidence="7">
    <location>
        <begin position="3067"/>
        <end position="3154"/>
    </location>
</feature>
<dbReference type="FunFam" id="2.60.40.10:FF:001716">
    <property type="entry name" value="Usherin"/>
    <property type="match status" value="1"/>
</dbReference>
<dbReference type="GO" id="GO:0016020">
    <property type="term" value="C:membrane"/>
    <property type="evidence" value="ECO:0007669"/>
    <property type="project" value="UniProtKB-SubCell"/>
</dbReference>
<evidence type="ECO:0000313" key="8">
    <source>
        <dbReference type="EMBL" id="KAG8443757.1"/>
    </source>
</evidence>
<gene>
    <name evidence="8" type="ORF">GDO86_009076</name>
</gene>
<feature type="domain" description="Fibronectin type-III" evidence="7">
    <location>
        <begin position="689"/>
        <end position="784"/>
    </location>
</feature>
<keyword evidence="5" id="KW-1133">Transmembrane helix</keyword>
<dbReference type="FunFam" id="2.60.40.10:FF:000991">
    <property type="entry name" value="Usherin"/>
    <property type="match status" value="1"/>
</dbReference>
<dbReference type="FunFam" id="2.60.40.10:FF:001285">
    <property type="entry name" value="Usherin"/>
    <property type="match status" value="1"/>
</dbReference>
<dbReference type="Gene3D" id="2.60.120.200">
    <property type="match status" value="2"/>
</dbReference>
<feature type="region of interest" description="Disordered" evidence="4">
    <location>
        <begin position="3142"/>
        <end position="3161"/>
    </location>
</feature>
<dbReference type="FunFam" id="2.60.40.10:FF:001211">
    <property type="entry name" value="Usherin"/>
    <property type="match status" value="1"/>
</dbReference>
<dbReference type="SUPFAM" id="SSF49899">
    <property type="entry name" value="Concanavalin A-like lectins/glucanases"/>
    <property type="match status" value="2"/>
</dbReference>
<dbReference type="OrthoDB" id="5984158at2759"/>
<keyword evidence="9" id="KW-1185">Reference proteome</keyword>
<feature type="domain" description="Fibronectin type-III" evidence="7">
    <location>
        <begin position="1453"/>
        <end position="1544"/>
    </location>
</feature>
<dbReference type="PROSITE" id="PS50025">
    <property type="entry name" value="LAM_G_DOMAIN"/>
    <property type="match status" value="2"/>
</dbReference>
<feature type="domain" description="Fibronectin type-III" evidence="7">
    <location>
        <begin position="2590"/>
        <end position="2694"/>
    </location>
</feature>
<evidence type="ECO:0000256" key="1">
    <source>
        <dbReference type="ARBA" id="ARBA00004316"/>
    </source>
</evidence>
<sequence>IIISYELYMRDISDSRVNGYLPQKRIFYSTGWLNPQPIVESENENALLPPTTTATIMNLEPNTDYEFCIIATNMAGSTSSEWVTITTEESEPAFMLPPTILPISSNSLNVTWERPSKRHARGSITGYMINAEAEDSDPTRRPEVLYVAEDHELFYIATGLKPYRVYSFTITVCNKIGCLTSTPGAGKTLAAAPGKLKAPLVHGINSTSMMILWDPPVYLNGPSPTYQLERIEPALTISSTTNYIKGTRFPGSGYLKFKSSILPVNSYFTGIKIQFRTKEPEGLILFAASAELQEEFIALQIKNGRPYFLFDPQGLAVVVIPTNDGGKLYNDNHWHQITALRDQARGTIIVDGQYRGSSSSTKGSAIIGEMTGMFIGGLPEDLYIKRNETGDAQISRKNFVGCLGEVHIQRSNNPQEIWELLDWNKAEERLNVYDRWEGCPEMTEEGAHFLGFGFLELNPSVFLGGPDLELSFMFKTDQMKGLLLFIYNIDGPDYFIVQLNNGIIYSQINTRLTIMPLNLWAGLSYCDGRWNKIYIKKQHDLFFIQFNNLVEKVGEQGKIPSEIQLNSAVFVGGVPEHIQNTFPHLDLQPGFGGCIKNMQFTPGDFINFATTAHGSERVNLDGCLSTDSSVNCRGNDSVIVYTGENETMYEEGLDPFTEYLYRVIASNEVGSETSDWSRGRTRDAVMHHLPIPLSVLNITGHSVDLSWGRPTRVRGIIDRYVLTAYPWEHPTTFVLRAEFPYTSKVSGTLEGLLPFTNYAVTLSLCTPAGCSDIPHFLNISTLEEVPGEVQAPTAESFPYSLNLHWSKPRKPNGIITKYILYMDGTQIYRGNGTEMNVTSLAAFTPFHFFLTACTSIGCATSPKVTIFTAQLPPDYVLPPVLTVLDATSIFVQWKEPKSANGILERYILQITSNPKNKSCWHIIYNSTELFLDFTIRNLIPATKYHIKLTACSAGGCTASNISSAMTEESTPDGVRTPTIQSYTPDSFNISWAKPLHPNGIITNCKLYMNGILVQDSLAHSHFVDGLSSWSKHSFQLEVCTKKGCKSSKKVEAYTQESTPEGNVLLHVISGGPRSVQVKWQGPEKPNGQMTYAVTFSGVFNENEDNKVLTFLNGQRILYQSPESNKWVTVNGLSPYSNYSIYVNASNTQGFILSDHVLVATPPAAPDGVLPPRLSSATSTSLQVVWSTPVRCNAPGLPNYQLQMRSHPLNEITELYSGPLMIYFINNLQPFTSYDLRIIASNRYGETYSNWTSIYTKEDKPGIIDPPVLTNVKSRSLLITWQHPIQPNGLITHYNIYQNGQQQANLPGNSSSYAIFNLDPHTKYQFQVEGCTAQGCSLSLKSLNVLTHPDAPSDIPAPHLHSDTPTSIVIQWQPPLHPNGIVDNFTIERRVKGTEHIYQIATVQGNHQMQYLDKTSDLSPWTKYEYRIKAATINGGVNISTWSEVKTMPSRPAGMQAPEVTVLGPYTAKVSWKMPLLPNGDILNYEIRMPQPKIVINNTLLLSHTVANLIPYTNYSVTIVACSGEGQYFGGCSESLPTYVTTHPDVPQEISPLSVIPISEMFVAVSWHPPSRPNGPSLRYELLRRKILQPLALNPPEDLNLWQNIYSGTQWFYEDKGLSRYTTYEYQLIVHNEVGYTTSTLADVRTMAGPPVHVNKVTASAINHTSIKVEWSKPTLQELQGDVELYTLVLKSSESNKSLTFQTDVNNTVIVGLHPNTKYQLYLRVFNGAHSINSDPVYVKTLDGEPEGIFPPEVTVINSTAVRVVWTPPSNPNGAVTEYSIYVNKQIYKTEMSSPAPFIIGDLLPFKVYNIQMEVCTVYACVKSNITQVATVEGIPGRMPLPNAVLISSRSVHIDWAPPTEQNGIILGFQLRRKTLYPCSSHEYLQNMKIISCSYLKCRKNEDICGGRCYKPNNQECCSEVLYSRLTGYECFGGSYMLSSPYSSLIRCEGQEYVARPEHRCCGGYYTRVQSGEVCCFDIQQNRVAVGDGDSCCNGIPYSSSSEGQVCCGGTLKDSFNQHCCGGTMMGPNFICCGDKDKGSIYQPFSGMICCGTEYINMSESICCLGSIGKFKVHLKPHNQAKLKCCDTELISEEEECCDGLGYDPTLYVCSNRLPERSNVKEEKCHSRTLCPIAMVFTAFCGHCTFNLTTDTCFLQKNDHVGFTEKVNGICATEEEIVYSGDPNTYRFTDSTVDPFTSYEYRVFTWNRVGHSFTNVSHVTTKQDKPQGVRSPKWVTVENLDNVISLTWKEPYKSNGIVHYIILRNGIERYKGTELRYLDRGISPLKEYTYQLKACTMAGCSISTEVLAATKLGVPENVPPLMVTPVNSTALQINWFDPEKANGIIKEYRVDLMGQGVIYANSGEWKQYTVTGLKPFTNYTFWLTACTSAGCNSSEPSSSQTLQDAPRGVWLNPFHVTINESVLELYWSEPEMPNGIVSQYRLLRNGEVISLRSREYLNFTDVGLQPDSRYFYQLEASTEAGSTTSEIYIVDTPWATPSGVPVPYNISVLGPFSIHVAWNVPEIRILHFICRRIADHSEKLLVHSWSHGILEYVDSSDGLLPFTFYDYRVTAQNIKGNVQSTWSTIQTLEAAPEDIKSPYVEATSAYSVFVAWNQPVSPNGKIKYYHVIYQEVHGEKSINVTAERRLTLPGTKYKTKVFGLLPFTTYEIHIEALNSAGKVSSPRVSVQTMEDSPSGLSNFTVDKRENGRALLLKWKHPESTNGKIQMYHVFCNGNLEYSGLSHQFLYQRLQPYTNYSVVLEACTAAGCTRTFPQLIQTEEALPTVQLAPLIHLISSTHVELTWSPPIQPNGKVKQYNILKRQIGISSENQEGIDERTVQTELNSEKEKFTYTDKGLHPWTHYEYKVRAWNSAGYTDSSWTMVRTSQAAPRGLSPPKLFYVENNPHHLEIQWVQPKEENGIVMSYRLQRNNETFPFTFDSKTFNYTDKGLMAFTEYSYSITACTLAGCTTSDPGHIKTLEAAPSFVHSPNLNSVSSSEINVTWSPPELQNGEISKYILQVDKEKYFVAKKLSTLVSNLQPFTWYNISLLACTNGGCSSSLPTIFRTMEAPPFGMKAPTLNITVSNSINIKWQIPDKPNGEIKHYELWRDGLLIYVGQDTKYHDFGLMPGKEYTYTVQAHNNQGSITTPPVTIKTHPSSPSALEPPIIEGKSSYEILVSWKPPLMPNGDIVNYTLFINCNNEMTTKEYNFNTSLSSERSHSFLVPGLKPHHQYEAKVKACTFLGCTTSDWTTGYTLEGPPESQTPPLIHLQANQQVPLVFWNSPSKPNGRVIYYELYRRKLTQYKDSSPGDLVYNGSSTSFKDLNALPYTEYEYQLWAVNSAGRTPSTWTYCQTGPATPEGIQAPTFDTVTSTQAVAKITPPTKPNGVVTLYRLFSVDTTGPEIVLSEGTSNVQTIYGLKPFTNYSIGLEVCTCLTCCGKGPTAQLMTPPAPPSDQLPPWITHMTSTSVSFQWKDPESQNGIIQGYEIYMQTPCPQPSRLVVCRPGLPQQKCSGTETVCNVTDLQPYTHYSAQVISYNTAGRAASEWITYTTHKEKPIYKEVVYVSSNITTVFLDWSHSFQLNGDLKEFVLTERGQRVYSGFDSSVYVQRTMDKTLFFQVTCTTDIGTVRTPIVKYNAATGLVPVQPFPSAKNETEARGNTFYTELWFIILMALLGLLVLAIILSLVLRKKLNKQPYPRERPALVPIQPRMSPSNGYAQHETYTGISELKISELEPHTIPSMPSVVRKTSQISQSFSQNSLYRSASQLIATRDKKPLADSALWDNVLQGHDSGMYADDEDLISTIKSFNTATKQHTAFTDTPL</sequence>
<dbReference type="InterPro" id="IPR003961">
    <property type="entry name" value="FN3_dom"/>
</dbReference>
<dbReference type="InterPro" id="IPR001791">
    <property type="entry name" value="Laminin_G"/>
</dbReference>
<feature type="domain" description="Fibronectin type-III" evidence="7">
    <location>
        <begin position="1167"/>
        <end position="1258"/>
    </location>
</feature>
<feature type="domain" description="Laminin G" evidence="6">
    <location>
        <begin position="244"/>
        <end position="439"/>
    </location>
</feature>
<feature type="transmembrane region" description="Helical" evidence="5">
    <location>
        <begin position="3662"/>
        <end position="3684"/>
    </location>
</feature>
<feature type="domain" description="Fibronectin type-III" evidence="7">
    <location>
        <begin position="2499"/>
        <end position="2589"/>
    </location>
</feature>
<feature type="domain" description="Fibronectin type-III" evidence="7">
    <location>
        <begin position="785"/>
        <end position="874"/>
    </location>
</feature>
<dbReference type="InterPro" id="IPR013783">
    <property type="entry name" value="Ig-like_fold"/>
</dbReference>
<dbReference type="CDD" id="cd00110">
    <property type="entry name" value="LamG"/>
    <property type="match status" value="2"/>
</dbReference>
<dbReference type="FunFam" id="2.60.40.10:FF:001030">
    <property type="entry name" value="Usherin"/>
    <property type="match status" value="1"/>
</dbReference>
<dbReference type="InterPro" id="IPR036116">
    <property type="entry name" value="FN3_sf"/>
</dbReference>
<feature type="domain" description="Fibronectin type-III" evidence="7">
    <location>
        <begin position="2313"/>
        <end position="2407"/>
    </location>
</feature>
<evidence type="ECO:0000256" key="3">
    <source>
        <dbReference type="PROSITE-ProRule" id="PRU00122"/>
    </source>
</evidence>
<dbReference type="SMART" id="SM00282">
    <property type="entry name" value="LamG"/>
    <property type="match status" value="2"/>
</dbReference>
<dbReference type="InterPro" id="IPR013320">
    <property type="entry name" value="ConA-like_dom_sf"/>
</dbReference>
<feature type="domain" description="Fibronectin type-III" evidence="7">
    <location>
        <begin position="2783"/>
        <end position="2888"/>
    </location>
</feature>
<dbReference type="Pfam" id="PF00041">
    <property type="entry name" value="fn3"/>
    <property type="match status" value="15"/>
</dbReference>
<feature type="domain" description="Fibronectin type-III" evidence="7">
    <location>
        <begin position="3158"/>
        <end position="3257"/>
    </location>
</feature>
<feature type="domain" description="Fibronectin type-III" evidence="7">
    <location>
        <begin position="2891"/>
        <end position="2978"/>
    </location>
</feature>
<organism evidence="8 9">
    <name type="scientific">Hymenochirus boettgeri</name>
    <name type="common">Congo dwarf clawed frog</name>
    <dbReference type="NCBI Taxonomy" id="247094"/>
    <lineage>
        <taxon>Eukaryota</taxon>
        <taxon>Metazoa</taxon>
        <taxon>Chordata</taxon>
        <taxon>Craniata</taxon>
        <taxon>Vertebrata</taxon>
        <taxon>Euteleostomi</taxon>
        <taxon>Amphibia</taxon>
        <taxon>Batrachia</taxon>
        <taxon>Anura</taxon>
        <taxon>Pipoidea</taxon>
        <taxon>Pipidae</taxon>
        <taxon>Pipinae</taxon>
        <taxon>Hymenochirus</taxon>
    </lineage>
</organism>
<dbReference type="SMART" id="SM00060">
    <property type="entry name" value="FN3"/>
    <property type="match status" value="29"/>
</dbReference>
<evidence type="ECO:0000259" key="7">
    <source>
        <dbReference type="PROSITE" id="PS50853"/>
    </source>
</evidence>
<dbReference type="InterPro" id="IPR056601">
    <property type="entry name" value="Galaxin_dom"/>
</dbReference>
<feature type="domain" description="Fibronectin type-III" evidence="7">
    <location>
        <begin position="974"/>
        <end position="1057"/>
    </location>
</feature>
<feature type="domain" description="Fibronectin type-III" evidence="7">
    <location>
        <begin position="1"/>
        <end position="90"/>
    </location>
</feature>
<feature type="domain" description="Fibronectin type-III" evidence="7">
    <location>
        <begin position="2408"/>
        <end position="2494"/>
    </location>
</feature>
<feature type="domain" description="Fibronectin type-III" evidence="7">
    <location>
        <begin position="875"/>
        <end position="973"/>
    </location>
</feature>
<dbReference type="Proteomes" id="UP000812440">
    <property type="component" value="Chromosome 5"/>
</dbReference>
<dbReference type="CDD" id="cd00063">
    <property type="entry name" value="FN3"/>
    <property type="match status" value="27"/>
</dbReference>
<reference evidence="8" key="1">
    <citation type="thesis" date="2020" institute="ProQuest LLC" country="789 East Eisenhower Parkway, Ann Arbor, MI, USA">
        <title>Comparative Genomics and Chromosome Evolution.</title>
        <authorList>
            <person name="Mudd A.B."/>
        </authorList>
    </citation>
    <scope>NUCLEOTIDE SEQUENCE</scope>
    <source>
        <strain evidence="8">Female2</strain>
        <tissue evidence="8">Blood</tissue>
    </source>
</reference>
<evidence type="ECO:0000256" key="4">
    <source>
        <dbReference type="SAM" id="MobiDB-lite"/>
    </source>
</evidence>
<proteinExistence type="predicted"/>
<dbReference type="FunFam" id="2.60.40.10:FF:002683">
    <property type="entry name" value="Predicted protein"/>
    <property type="match status" value="1"/>
</dbReference>
<keyword evidence="5" id="KW-0812">Transmembrane</keyword>
<dbReference type="FunFam" id="2.60.40.10:FF:001099">
    <property type="entry name" value="Usherin"/>
    <property type="match status" value="1"/>
</dbReference>
<dbReference type="Pfam" id="PF02210">
    <property type="entry name" value="Laminin_G_2"/>
    <property type="match status" value="1"/>
</dbReference>
<dbReference type="PANTHER" id="PTHR46957:SF7">
    <property type="entry name" value="USHERIN"/>
    <property type="match status" value="1"/>
</dbReference>
<name>A0A8T2JJT7_9PIPI</name>
<feature type="domain" description="Laminin G" evidence="6">
    <location>
        <begin position="444"/>
        <end position="623"/>
    </location>
</feature>
<evidence type="ECO:0008006" key="10">
    <source>
        <dbReference type="Google" id="ProtNLM"/>
    </source>
</evidence>
<dbReference type="FunFam" id="2.60.40.10:FF:001168">
    <property type="entry name" value="Usherin"/>
    <property type="match status" value="1"/>
</dbReference>
<dbReference type="Gene3D" id="2.60.40.10">
    <property type="entry name" value="Immunoglobulins"/>
    <property type="match status" value="28"/>
</dbReference>
<feature type="domain" description="Fibronectin type-III" evidence="7">
    <location>
        <begin position="1059"/>
        <end position="1163"/>
    </location>
</feature>
<dbReference type="Pfam" id="PF00054">
    <property type="entry name" value="Laminin_G_1"/>
    <property type="match status" value="1"/>
</dbReference>
<dbReference type="SUPFAM" id="SSF49265">
    <property type="entry name" value="Fibronectin type III"/>
    <property type="match status" value="17"/>
</dbReference>
<evidence type="ECO:0000256" key="2">
    <source>
        <dbReference type="ARBA" id="ARBA00023273"/>
    </source>
</evidence>
<dbReference type="EMBL" id="JAACNH010000004">
    <property type="protein sequence ID" value="KAG8443757.1"/>
    <property type="molecule type" value="Genomic_DNA"/>
</dbReference>
<comment type="subcellular location">
    <subcellularLocation>
        <location evidence="1">Cell projection</location>
    </subcellularLocation>
</comment>
<feature type="domain" description="Fibronectin type-III" evidence="7">
    <location>
        <begin position="3445"/>
        <end position="3551"/>
    </location>
</feature>
<feature type="domain" description="Fibronectin type-III" evidence="7">
    <location>
        <begin position="3258"/>
        <end position="3353"/>
    </location>
</feature>
<dbReference type="PANTHER" id="PTHR46957">
    <property type="entry name" value="CYTOKINE RECEPTOR"/>
    <property type="match status" value="1"/>
</dbReference>
<feature type="domain" description="Fibronectin type-III" evidence="7">
    <location>
        <begin position="1548"/>
        <end position="1648"/>
    </location>
</feature>
<evidence type="ECO:0000313" key="9">
    <source>
        <dbReference type="Proteomes" id="UP000812440"/>
    </source>
</evidence>
<comment type="caution">
    <text evidence="3">Lacks conserved residue(s) required for the propagation of feature annotation.</text>
</comment>
<evidence type="ECO:0000259" key="6">
    <source>
        <dbReference type="PROSITE" id="PS50025"/>
    </source>
</evidence>
<protein>
    <recommendedName>
        <fullName evidence="10">Usherin</fullName>
    </recommendedName>
</protein>
<feature type="domain" description="Fibronectin type-III" evidence="7">
    <location>
        <begin position="2979"/>
        <end position="3066"/>
    </location>
</feature>
<comment type="caution">
    <text evidence="8">The sequence shown here is derived from an EMBL/GenBank/DDBJ whole genome shotgun (WGS) entry which is preliminary data.</text>
</comment>
<keyword evidence="2" id="KW-0966">Cell projection</keyword>
<keyword evidence="5" id="KW-0472">Membrane</keyword>
<accession>A0A8T2JJT7</accession>
<dbReference type="InterPro" id="IPR050713">
    <property type="entry name" value="RTP_Phos/Ushers"/>
</dbReference>